<evidence type="ECO:0000313" key="2">
    <source>
        <dbReference type="EMBL" id="POU63966.1"/>
    </source>
</evidence>
<dbReference type="Gene3D" id="3.20.20.450">
    <property type="entry name" value="EAL domain"/>
    <property type="match status" value="1"/>
</dbReference>
<evidence type="ECO:0000313" key="3">
    <source>
        <dbReference type="Proteomes" id="UP000237003"/>
    </source>
</evidence>
<evidence type="ECO:0000259" key="1">
    <source>
        <dbReference type="Pfam" id="PF00563"/>
    </source>
</evidence>
<feature type="domain" description="EAL" evidence="1">
    <location>
        <begin position="111"/>
        <end position="232"/>
    </location>
</feature>
<dbReference type="Proteomes" id="UP000237003">
    <property type="component" value="Unassembled WGS sequence"/>
</dbReference>
<gene>
    <name evidence="2" type="ORF">C3430_17380</name>
</gene>
<dbReference type="EMBL" id="PQLX01000006">
    <property type="protein sequence ID" value="POU63966.1"/>
    <property type="molecule type" value="Genomic_DNA"/>
</dbReference>
<dbReference type="SUPFAM" id="SSF141868">
    <property type="entry name" value="EAL domain-like"/>
    <property type="match status" value="1"/>
</dbReference>
<reference evidence="2 3" key="1">
    <citation type="submission" date="2018-01" db="EMBL/GenBank/DDBJ databases">
        <title>Complete genome sequences of 14 Citrobacter spp. isolated from plant in Canada.</title>
        <authorList>
            <person name="Bhandare S.G."/>
            <person name="Colavecchio A."/>
            <person name="Jeukens J."/>
            <person name="Emond-Rheault J.-G."/>
            <person name="Freschi L."/>
            <person name="Hamel J."/>
            <person name="Kukavica-Ibrulj I."/>
            <person name="Levesque R."/>
            <person name="Goodridge L."/>
        </authorList>
    </citation>
    <scope>NUCLEOTIDE SEQUENCE [LARGE SCALE GENOMIC DNA]</scope>
    <source>
        <strain evidence="2 3">S1285</strain>
    </source>
</reference>
<dbReference type="AlphaFoldDB" id="A0A2S4RUZ0"/>
<dbReference type="OrthoDB" id="6623526at2"/>
<dbReference type="Pfam" id="PF00563">
    <property type="entry name" value="EAL"/>
    <property type="match status" value="1"/>
</dbReference>
<proteinExistence type="predicted"/>
<organism evidence="2 3">
    <name type="scientific">Citrobacter amalonaticus</name>
    <dbReference type="NCBI Taxonomy" id="35703"/>
    <lineage>
        <taxon>Bacteria</taxon>
        <taxon>Pseudomonadati</taxon>
        <taxon>Pseudomonadota</taxon>
        <taxon>Gammaproteobacteria</taxon>
        <taxon>Enterobacterales</taxon>
        <taxon>Enterobacteriaceae</taxon>
        <taxon>Citrobacter</taxon>
    </lineage>
</organism>
<sequence>MASCRSGPLQDMNTDMKKIISPVTHRLHHGIEHYRLEPLIDLSRNRIVGYEVLSKLKFDVNVEQWFARLSGRQQIDLLLAQISCVSESVADTCFYNLSVDGFLCLTSADIEEIARFTNICLEVADSSALKLLNSKKQYLFFKNTRDLQTLGIKIWVDDFCLDDLISLPAYHGKFDGVKIDRKEIRAPHLGDVIHIVKKMLGDIPVLIEGVESESDLYKGMCSGANLAQGYYWNDSNHTST</sequence>
<protein>
    <recommendedName>
        <fullName evidence="1">EAL domain-containing protein</fullName>
    </recommendedName>
</protein>
<dbReference type="InterPro" id="IPR001633">
    <property type="entry name" value="EAL_dom"/>
</dbReference>
<comment type="caution">
    <text evidence="2">The sequence shown here is derived from an EMBL/GenBank/DDBJ whole genome shotgun (WGS) entry which is preliminary data.</text>
</comment>
<accession>A0A2S4RUZ0</accession>
<dbReference type="InterPro" id="IPR035919">
    <property type="entry name" value="EAL_sf"/>
</dbReference>
<name>A0A2S4RUZ0_CITAM</name>